<comment type="caution">
    <text evidence="1">The sequence shown here is derived from an EMBL/GenBank/DDBJ whole genome shotgun (WGS) entry which is preliminary data.</text>
</comment>
<name>A0ACC3ACD5_9EURO</name>
<sequence length="487" mass="55207">MDTQFWDTSPALGANDTWTLHGLWPDYCKGGFDAYCDETRNLSPHEIARIVARASEQDATGTHPGMMDFMNDHWLSYDSQNAHLWAHEWNKHGTCISTLAPSCYERDSRLRSENSSYVAETSGANISKLSNDADILDYFTHAILLFTTRPTFEFFAAHDIVPSYDRTYTLDQLQSAINDSPHGFEATIKCRNHNELSEIWYHFNVRGSLRSAMEMWGNKLWDSWVPTHHDGQRSNCPSAGIKYLPKEQTKPPGTTTTITRTQTHTATATATQTKSPNKMPFTGKGRLMIKIVSEENPASSNELSQEDTTKTEYNNALGTQPIPQEYTGCLIRKGTWYMARSMTSCATFTAHDDVTSILESDTGMKYHLFTLESHLAPCSFVPEKNEEDEPKTASENLFGIQQSDSAVPLRPSYFACDRDMPFQSILSNNASVDQQHVEFAKRLAVGSKHQSTFYAKQIPEAWKQERLYTDNNGGEREVQIEIYWETF</sequence>
<evidence type="ECO:0000313" key="1">
    <source>
        <dbReference type="EMBL" id="KAJ9659519.1"/>
    </source>
</evidence>
<gene>
    <name evidence="1" type="primary">RBT7</name>
    <name evidence="1" type="ORF">H2198_003094</name>
</gene>
<accession>A0ACC3ACD5</accession>
<organism evidence="1 2">
    <name type="scientific">Neophaeococcomyces mojaviensis</name>
    <dbReference type="NCBI Taxonomy" id="3383035"/>
    <lineage>
        <taxon>Eukaryota</taxon>
        <taxon>Fungi</taxon>
        <taxon>Dikarya</taxon>
        <taxon>Ascomycota</taxon>
        <taxon>Pezizomycotina</taxon>
        <taxon>Eurotiomycetes</taxon>
        <taxon>Chaetothyriomycetidae</taxon>
        <taxon>Chaetothyriales</taxon>
        <taxon>Chaetothyriales incertae sedis</taxon>
        <taxon>Neophaeococcomyces</taxon>
    </lineage>
</organism>
<keyword evidence="1" id="KW-0456">Lyase</keyword>
<reference evidence="1" key="1">
    <citation type="submission" date="2022-10" db="EMBL/GenBank/DDBJ databases">
        <title>Culturing micro-colonial fungi from biological soil crusts in the Mojave desert and describing Neophaeococcomyces mojavensis, and introducing the new genera and species Taxawa tesnikishii.</title>
        <authorList>
            <person name="Kurbessoian T."/>
            <person name="Stajich J.E."/>
        </authorList>
    </citation>
    <scope>NUCLEOTIDE SEQUENCE</scope>
    <source>
        <strain evidence="1">JES_112</strain>
    </source>
</reference>
<proteinExistence type="predicted"/>
<protein>
    <submittedName>
        <fullName evidence="1">Ribonuclease T2 (RNase T2)</fullName>
        <ecNumber evidence="1">4.6.1.19</ecNumber>
    </submittedName>
</protein>
<keyword evidence="2" id="KW-1185">Reference proteome</keyword>
<dbReference type="Proteomes" id="UP001172386">
    <property type="component" value="Unassembled WGS sequence"/>
</dbReference>
<dbReference type="EC" id="4.6.1.19" evidence="1"/>
<evidence type="ECO:0000313" key="2">
    <source>
        <dbReference type="Proteomes" id="UP001172386"/>
    </source>
</evidence>
<dbReference type="EMBL" id="JAPDRQ010000039">
    <property type="protein sequence ID" value="KAJ9659519.1"/>
    <property type="molecule type" value="Genomic_DNA"/>
</dbReference>